<feature type="region of interest" description="Disordered" evidence="1">
    <location>
        <begin position="110"/>
        <end position="167"/>
    </location>
</feature>
<dbReference type="CDD" id="cd05380">
    <property type="entry name" value="CAP_euk"/>
    <property type="match status" value="1"/>
</dbReference>
<name>A0A016VZM5_9BILA</name>
<keyword evidence="4" id="KW-1185">Reference proteome</keyword>
<dbReference type="Proteomes" id="UP000024635">
    <property type="component" value="Unassembled WGS sequence"/>
</dbReference>
<dbReference type="InterPro" id="IPR014044">
    <property type="entry name" value="CAP_dom"/>
</dbReference>
<accession>A0A016VZM5</accession>
<dbReference type="PANTHER" id="PTHR10334">
    <property type="entry name" value="CYSTEINE-RICH SECRETORY PROTEIN-RELATED"/>
    <property type="match status" value="1"/>
</dbReference>
<dbReference type="SUPFAM" id="SSF55797">
    <property type="entry name" value="PR-1-like"/>
    <property type="match status" value="1"/>
</dbReference>
<evidence type="ECO:0000313" key="3">
    <source>
        <dbReference type="EMBL" id="EYC32786.1"/>
    </source>
</evidence>
<dbReference type="OrthoDB" id="414826at2759"/>
<organism evidence="3 4">
    <name type="scientific">Ancylostoma ceylanicum</name>
    <dbReference type="NCBI Taxonomy" id="53326"/>
    <lineage>
        <taxon>Eukaryota</taxon>
        <taxon>Metazoa</taxon>
        <taxon>Ecdysozoa</taxon>
        <taxon>Nematoda</taxon>
        <taxon>Chromadorea</taxon>
        <taxon>Rhabditida</taxon>
        <taxon>Rhabditina</taxon>
        <taxon>Rhabditomorpha</taxon>
        <taxon>Strongyloidea</taxon>
        <taxon>Ancylostomatidae</taxon>
        <taxon>Ancylostomatinae</taxon>
        <taxon>Ancylostoma</taxon>
    </lineage>
</organism>
<dbReference type="Pfam" id="PF00188">
    <property type="entry name" value="CAP"/>
    <property type="match status" value="1"/>
</dbReference>
<dbReference type="Gene3D" id="3.40.33.10">
    <property type="entry name" value="CAP"/>
    <property type="match status" value="1"/>
</dbReference>
<evidence type="ECO:0000259" key="2">
    <source>
        <dbReference type="SMART" id="SM00198"/>
    </source>
</evidence>
<protein>
    <recommendedName>
        <fullName evidence="2">SCP domain-containing protein</fullName>
    </recommendedName>
</protein>
<evidence type="ECO:0000256" key="1">
    <source>
        <dbReference type="SAM" id="MobiDB-lite"/>
    </source>
</evidence>
<dbReference type="AlphaFoldDB" id="A0A016VZM5"/>
<feature type="domain" description="SCP" evidence="2">
    <location>
        <begin position="195"/>
        <end position="355"/>
    </location>
</feature>
<dbReference type="SMART" id="SM00198">
    <property type="entry name" value="SCP"/>
    <property type="match status" value="1"/>
</dbReference>
<evidence type="ECO:0000313" key="4">
    <source>
        <dbReference type="Proteomes" id="UP000024635"/>
    </source>
</evidence>
<proteinExistence type="predicted"/>
<dbReference type="InterPro" id="IPR035940">
    <property type="entry name" value="CAP_sf"/>
</dbReference>
<gene>
    <name evidence="3" type="primary">Acey_s0002.g1098</name>
    <name evidence="3" type="synonym">ASP-s0002.g1098</name>
    <name evidence="3" type="ORF">Y032_0002g1098</name>
</gene>
<comment type="caution">
    <text evidence="3">The sequence shown here is derived from an EMBL/GenBank/DDBJ whole genome shotgun (WGS) entry which is preliminary data.</text>
</comment>
<sequence length="381" mass="39337">MASSTTVCAVSSRLPQYYLSLLTTRLDYFQLLLVLFGTVEGQAAAPGGPGTVGVAAVPGGPGTVGAAAAPGGPGTVGAAAAPGGPGTVGAAAPGGPGTVGAAAAPGGPGTVGAVAPPGGSVVPPPPPPPPPSPPVAKPPPSPPSASNTNGTNITNTSTTSTAGNVTTTIATTTTVQPTRPPWPKPNCGNPALTNELRRAFLDMHNDFRGRLARGQTEVSAGWGIAPPAALMYRMKYDCGAESYAQQSVANCRRTELPSYATGGHKQNLFVLNSAHANPKAVIHYALSRWWSQLARFGMRSNMMFYQSEYRRGARNVLKWAKMAWWNNRRVGCTVKNCGSFYLVSCMYSPGGLHINQHVYRVAAVCSGCPHGQCDGQALCRW</sequence>
<dbReference type="STRING" id="53326.A0A016VZM5"/>
<feature type="compositionally biased region" description="Low complexity" evidence="1">
    <location>
        <begin position="144"/>
        <end position="167"/>
    </location>
</feature>
<feature type="compositionally biased region" description="Pro residues" evidence="1">
    <location>
        <begin position="122"/>
        <end position="143"/>
    </location>
</feature>
<dbReference type="EMBL" id="JARK01001338">
    <property type="protein sequence ID" value="EYC32786.1"/>
    <property type="molecule type" value="Genomic_DNA"/>
</dbReference>
<feature type="compositionally biased region" description="Low complexity" evidence="1">
    <location>
        <begin position="110"/>
        <end position="121"/>
    </location>
</feature>
<dbReference type="InterPro" id="IPR001283">
    <property type="entry name" value="CRISP-related"/>
</dbReference>
<reference evidence="4" key="1">
    <citation type="journal article" date="2015" name="Nat. Genet.">
        <title>The genome and transcriptome of the zoonotic hookworm Ancylostoma ceylanicum identify infection-specific gene families.</title>
        <authorList>
            <person name="Schwarz E.M."/>
            <person name="Hu Y."/>
            <person name="Antoshechkin I."/>
            <person name="Miller M.M."/>
            <person name="Sternberg P.W."/>
            <person name="Aroian R.V."/>
        </authorList>
    </citation>
    <scope>NUCLEOTIDE SEQUENCE</scope>
    <source>
        <strain evidence="4">HY135</strain>
    </source>
</reference>